<organism evidence="2">
    <name type="scientific">Anguilla anguilla</name>
    <name type="common">European freshwater eel</name>
    <name type="synonym">Muraena anguilla</name>
    <dbReference type="NCBI Taxonomy" id="7936"/>
    <lineage>
        <taxon>Eukaryota</taxon>
        <taxon>Metazoa</taxon>
        <taxon>Chordata</taxon>
        <taxon>Craniata</taxon>
        <taxon>Vertebrata</taxon>
        <taxon>Euteleostomi</taxon>
        <taxon>Actinopterygii</taxon>
        <taxon>Neopterygii</taxon>
        <taxon>Teleostei</taxon>
        <taxon>Anguilliformes</taxon>
        <taxon>Anguillidae</taxon>
        <taxon>Anguilla</taxon>
    </lineage>
</organism>
<proteinExistence type="predicted"/>
<protein>
    <submittedName>
        <fullName evidence="2">Uncharacterized protein</fullName>
    </submittedName>
</protein>
<keyword evidence="1" id="KW-0732">Signal</keyword>
<evidence type="ECO:0000256" key="1">
    <source>
        <dbReference type="SAM" id="SignalP"/>
    </source>
</evidence>
<feature type="chain" id="PRO_5002433271" evidence="1">
    <location>
        <begin position="23"/>
        <end position="43"/>
    </location>
</feature>
<reference evidence="2" key="1">
    <citation type="submission" date="2014-11" db="EMBL/GenBank/DDBJ databases">
        <authorList>
            <person name="Amaro Gonzalez C."/>
        </authorList>
    </citation>
    <scope>NUCLEOTIDE SEQUENCE</scope>
</reference>
<reference evidence="2" key="2">
    <citation type="journal article" date="2015" name="Fish Shellfish Immunol.">
        <title>Early steps in the European eel (Anguilla anguilla)-Vibrio vulnificus interaction in the gills: Role of the RtxA13 toxin.</title>
        <authorList>
            <person name="Callol A."/>
            <person name="Pajuelo D."/>
            <person name="Ebbesson L."/>
            <person name="Teles M."/>
            <person name="MacKenzie S."/>
            <person name="Amaro C."/>
        </authorList>
    </citation>
    <scope>NUCLEOTIDE SEQUENCE</scope>
</reference>
<name>A0A0E9TYH6_ANGAN</name>
<dbReference type="AlphaFoldDB" id="A0A0E9TYH6"/>
<feature type="signal peptide" evidence="1">
    <location>
        <begin position="1"/>
        <end position="22"/>
    </location>
</feature>
<accession>A0A0E9TYH6</accession>
<evidence type="ECO:0000313" key="2">
    <source>
        <dbReference type="EMBL" id="JAH57990.1"/>
    </source>
</evidence>
<sequence length="43" mass="4774">MVILLPAWWLCGCLLLPSTVQAQCPGKVLNQADSYRRTSTDHS</sequence>
<dbReference type="EMBL" id="GBXM01050587">
    <property type="protein sequence ID" value="JAH57990.1"/>
    <property type="molecule type" value="Transcribed_RNA"/>
</dbReference>